<feature type="compositionally biased region" description="Polar residues" evidence="10">
    <location>
        <begin position="16"/>
        <end position="30"/>
    </location>
</feature>
<dbReference type="GO" id="GO:0043025">
    <property type="term" value="C:neuronal cell body"/>
    <property type="evidence" value="ECO:0007669"/>
    <property type="project" value="TreeGrafter"/>
</dbReference>
<keyword evidence="5" id="KW-0009">Actin-binding</keyword>
<dbReference type="SUPFAM" id="SSF48678">
    <property type="entry name" value="Moesin tail domain"/>
    <property type="match status" value="1"/>
</dbReference>
<keyword evidence="3" id="KW-0963">Cytoplasm</keyword>
<dbReference type="AlphaFoldDB" id="A0AAW2AJF2"/>
<dbReference type="GO" id="GO:0030175">
    <property type="term" value="C:filopodium"/>
    <property type="evidence" value="ECO:0007669"/>
    <property type="project" value="TreeGrafter"/>
</dbReference>
<evidence type="ECO:0000256" key="5">
    <source>
        <dbReference type="ARBA" id="ARBA00023203"/>
    </source>
</evidence>
<keyword evidence="12" id="KW-1185">Reference proteome</keyword>
<feature type="compositionally biased region" description="Acidic residues" evidence="10">
    <location>
        <begin position="55"/>
        <end position="64"/>
    </location>
</feature>
<protein>
    <recommendedName>
        <fullName evidence="8">Ermin</fullName>
    </recommendedName>
    <alternativeName>
        <fullName evidence="9">Juxtanodin</fullName>
    </alternativeName>
</protein>
<dbReference type="PANTHER" id="PTHR47137">
    <property type="entry name" value="ERMIN"/>
    <property type="match status" value="1"/>
</dbReference>
<evidence type="ECO:0000256" key="9">
    <source>
        <dbReference type="ARBA" id="ARBA00031224"/>
    </source>
</evidence>
<evidence type="ECO:0000313" key="12">
    <source>
        <dbReference type="Proteomes" id="UP001479290"/>
    </source>
</evidence>
<feature type="region of interest" description="Disordered" evidence="10">
    <location>
        <begin position="1"/>
        <end position="90"/>
    </location>
</feature>
<comment type="caution">
    <text evidence="11">The sequence shown here is derived from an EMBL/GenBank/DDBJ whole genome shotgun (WGS) entry which is preliminary data.</text>
</comment>
<accession>A0AAW2AJF2</accession>
<evidence type="ECO:0000256" key="3">
    <source>
        <dbReference type="ARBA" id="ARBA00022490"/>
    </source>
</evidence>
<dbReference type="GO" id="GO:0031344">
    <property type="term" value="P:regulation of cell projection organization"/>
    <property type="evidence" value="ECO:0007669"/>
    <property type="project" value="TreeGrafter"/>
</dbReference>
<keyword evidence="4" id="KW-0597">Phosphoprotein</keyword>
<evidence type="ECO:0000256" key="1">
    <source>
        <dbReference type="ARBA" id="ARBA00004245"/>
    </source>
</evidence>
<evidence type="ECO:0000256" key="7">
    <source>
        <dbReference type="ARBA" id="ARBA00025213"/>
    </source>
</evidence>
<organism evidence="11 12">
    <name type="scientific">Culter alburnus</name>
    <name type="common">Topmouth culter</name>
    <dbReference type="NCBI Taxonomy" id="194366"/>
    <lineage>
        <taxon>Eukaryota</taxon>
        <taxon>Metazoa</taxon>
        <taxon>Chordata</taxon>
        <taxon>Craniata</taxon>
        <taxon>Vertebrata</taxon>
        <taxon>Euteleostomi</taxon>
        <taxon>Actinopterygii</taxon>
        <taxon>Neopterygii</taxon>
        <taxon>Teleostei</taxon>
        <taxon>Ostariophysi</taxon>
        <taxon>Cypriniformes</taxon>
        <taxon>Xenocyprididae</taxon>
        <taxon>Xenocypridinae</taxon>
        <taxon>Culter</taxon>
    </lineage>
</organism>
<dbReference type="Gene3D" id="6.10.360.10">
    <property type="match status" value="1"/>
</dbReference>
<dbReference type="GO" id="GO:0005856">
    <property type="term" value="C:cytoskeleton"/>
    <property type="evidence" value="ECO:0007669"/>
    <property type="project" value="UniProtKB-SubCell"/>
</dbReference>
<dbReference type="InterPro" id="IPR045346">
    <property type="entry name" value="Ermin"/>
</dbReference>
<dbReference type="InterPro" id="IPR008954">
    <property type="entry name" value="Moesin_tail_sf"/>
</dbReference>
<reference evidence="11 12" key="1">
    <citation type="submission" date="2024-05" db="EMBL/GenBank/DDBJ databases">
        <title>A high-quality chromosomal-level genome assembly of Topmouth culter (Culter alburnus).</title>
        <authorList>
            <person name="Zhao H."/>
        </authorList>
    </citation>
    <scope>NUCLEOTIDE SEQUENCE [LARGE SCALE GENOMIC DNA]</scope>
    <source>
        <strain evidence="11">CATC2023</strain>
        <tissue evidence="11">Muscle</tissue>
    </source>
</reference>
<name>A0AAW2AJF2_CULAL</name>
<evidence type="ECO:0000313" key="11">
    <source>
        <dbReference type="EMBL" id="KAK9972884.1"/>
    </source>
</evidence>
<keyword evidence="6" id="KW-0206">Cytoskeleton</keyword>
<evidence type="ECO:0000256" key="8">
    <source>
        <dbReference type="ARBA" id="ARBA00026168"/>
    </source>
</evidence>
<comment type="subunit">
    <text evidence="2">Binds actin.</text>
</comment>
<proteinExistence type="predicted"/>
<dbReference type="GO" id="GO:0005938">
    <property type="term" value="C:cell cortex"/>
    <property type="evidence" value="ECO:0007669"/>
    <property type="project" value="TreeGrafter"/>
</dbReference>
<gene>
    <name evidence="11" type="ORF">ABG768_023646</name>
</gene>
<evidence type="ECO:0000256" key="4">
    <source>
        <dbReference type="ARBA" id="ARBA00022553"/>
    </source>
</evidence>
<evidence type="ECO:0000256" key="6">
    <source>
        <dbReference type="ARBA" id="ARBA00023212"/>
    </source>
</evidence>
<dbReference type="PANTHER" id="PTHR47137:SF1">
    <property type="entry name" value="ERMIN"/>
    <property type="match status" value="1"/>
</dbReference>
<dbReference type="Pfam" id="PF20491">
    <property type="entry name" value="Ermin"/>
    <property type="match status" value="1"/>
</dbReference>
<dbReference type="GO" id="GO:0033269">
    <property type="term" value="C:internode region of axon"/>
    <property type="evidence" value="ECO:0007669"/>
    <property type="project" value="TreeGrafter"/>
</dbReference>
<dbReference type="GO" id="GO:0033270">
    <property type="term" value="C:paranode region of axon"/>
    <property type="evidence" value="ECO:0007669"/>
    <property type="project" value="TreeGrafter"/>
</dbReference>
<comment type="function">
    <text evidence="7">Plays a role in cytoskeletal rearrangements during the late wrapping and/or compaction phases of myelinogenesis as well as in maintenance and stability of myelin sheath in the adult. May play an important role in late-stage oligodendroglia maturation, myelin/Ranvier node formation during CNS development, and in the maintenance and plasticity of related structures in the mature CNS.</text>
</comment>
<evidence type="ECO:0000256" key="10">
    <source>
        <dbReference type="SAM" id="MobiDB-lite"/>
    </source>
</evidence>
<dbReference type="GO" id="GO:0051015">
    <property type="term" value="F:actin filament binding"/>
    <property type="evidence" value="ECO:0007669"/>
    <property type="project" value="InterPro"/>
</dbReference>
<evidence type="ECO:0000256" key="2">
    <source>
        <dbReference type="ARBA" id="ARBA00011216"/>
    </source>
</evidence>
<dbReference type="Proteomes" id="UP001479290">
    <property type="component" value="Unassembled WGS sequence"/>
</dbReference>
<dbReference type="GO" id="GO:0001763">
    <property type="term" value="P:morphogenesis of a branching structure"/>
    <property type="evidence" value="ECO:0007669"/>
    <property type="project" value="TreeGrafter"/>
</dbReference>
<comment type="subcellular location">
    <subcellularLocation>
        <location evidence="1">Cytoplasm</location>
        <location evidence="1">Cytoskeleton</location>
    </subcellularLocation>
</comment>
<sequence length="121" mass="13929">MEQNGKDTLGAEKEQMNGQSEEVPQETTASEEPANISENNSDRNEEEISVSKTDENDEEEEDGLSELHQDDFQPSVEMSGQEYKKDENNRPVCRYNTVCYRKIKKGNTMQRIDEFESMLNV</sequence>
<dbReference type="GO" id="GO:0008360">
    <property type="term" value="P:regulation of cell shape"/>
    <property type="evidence" value="ECO:0007669"/>
    <property type="project" value="InterPro"/>
</dbReference>
<dbReference type="EMBL" id="JAWDJR010000006">
    <property type="protein sequence ID" value="KAK9972884.1"/>
    <property type="molecule type" value="Genomic_DNA"/>
</dbReference>
<dbReference type="GO" id="GO:0070062">
    <property type="term" value="C:extracellular exosome"/>
    <property type="evidence" value="ECO:0007669"/>
    <property type="project" value="TreeGrafter"/>
</dbReference>
<dbReference type="GO" id="GO:0043209">
    <property type="term" value="C:myelin sheath"/>
    <property type="evidence" value="ECO:0007669"/>
    <property type="project" value="TreeGrafter"/>
</dbReference>
<dbReference type="GO" id="GO:0007015">
    <property type="term" value="P:actin filament organization"/>
    <property type="evidence" value="ECO:0007669"/>
    <property type="project" value="InterPro"/>
</dbReference>